<dbReference type="EC" id="1.5.1.3" evidence="2"/>
<evidence type="ECO:0000256" key="5">
    <source>
        <dbReference type="ARBA" id="ARBA00023002"/>
    </source>
</evidence>
<dbReference type="GO" id="GO:0046452">
    <property type="term" value="P:dihydrofolate metabolic process"/>
    <property type="evidence" value="ECO:0007669"/>
    <property type="project" value="TreeGrafter"/>
</dbReference>
<keyword evidence="4" id="KW-0521">NADP</keyword>
<dbReference type="InterPro" id="IPR017925">
    <property type="entry name" value="DHFR_CS"/>
</dbReference>
<dbReference type="GO" id="GO:0046655">
    <property type="term" value="P:folic acid metabolic process"/>
    <property type="evidence" value="ECO:0007669"/>
    <property type="project" value="TreeGrafter"/>
</dbReference>
<dbReference type="InterPro" id="IPR024072">
    <property type="entry name" value="DHFR-like_dom_sf"/>
</dbReference>
<accession>A0A6C0C3T4</accession>
<comment type="pathway">
    <text evidence="1">Cofactor biosynthesis; tetrahydrofolate biosynthesis; 5,6,7,8-tetrahydrofolate from 7,8-dihydrofolate: step 1/1.</text>
</comment>
<dbReference type="InterPro" id="IPR012259">
    <property type="entry name" value="DHFR"/>
</dbReference>
<name>A0A6C0C3T4_9ZZZZ</name>
<dbReference type="PANTHER" id="PTHR48069">
    <property type="entry name" value="DIHYDROFOLATE REDUCTASE"/>
    <property type="match status" value="1"/>
</dbReference>
<dbReference type="PROSITE" id="PS00075">
    <property type="entry name" value="DHFR_1"/>
    <property type="match status" value="1"/>
</dbReference>
<evidence type="ECO:0000256" key="2">
    <source>
        <dbReference type="ARBA" id="ARBA00012856"/>
    </source>
</evidence>
<dbReference type="Gene3D" id="3.40.430.10">
    <property type="entry name" value="Dihydrofolate Reductase, subunit A"/>
    <property type="match status" value="1"/>
</dbReference>
<dbReference type="GO" id="GO:0006730">
    <property type="term" value="P:one-carbon metabolic process"/>
    <property type="evidence" value="ECO:0007669"/>
    <property type="project" value="UniProtKB-KW"/>
</dbReference>
<dbReference type="GO" id="GO:0005739">
    <property type="term" value="C:mitochondrion"/>
    <property type="evidence" value="ECO:0007669"/>
    <property type="project" value="TreeGrafter"/>
</dbReference>
<sequence>MNVIVAYCKNRGIGLNNKLPWKLGADMKRFKELTMGDGNNAVIMGRNTWLSLPGKYKPLPKRQNIVLTRKPFAPCVMEDKSLPVFISSLQESVRYCNYQKIDKIWIIGGQMLYKTALETSNIENIYVTNIEGDYNCDTFFPEIPSSFYLKSETEMLSENNINYKFEKYVFRNS</sequence>
<dbReference type="GO" id="GO:0050661">
    <property type="term" value="F:NADP binding"/>
    <property type="evidence" value="ECO:0007669"/>
    <property type="project" value="InterPro"/>
</dbReference>
<evidence type="ECO:0000313" key="7">
    <source>
        <dbReference type="EMBL" id="QHS98982.1"/>
    </source>
</evidence>
<dbReference type="CDD" id="cd00209">
    <property type="entry name" value="DHFR"/>
    <property type="match status" value="1"/>
</dbReference>
<dbReference type="GO" id="GO:0046654">
    <property type="term" value="P:tetrahydrofolate biosynthetic process"/>
    <property type="evidence" value="ECO:0007669"/>
    <property type="project" value="InterPro"/>
</dbReference>
<proteinExistence type="predicted"/>
<dbReference type="Pfam" id="PF00186">
    <property type="entry name" value="DHFR_1"/>
    <property type="match status" value="1"/>
</dbReference>
<keyword evidence="5" id="KW-0560">Oxidoreductase</keyword>
<evidence type="ECO:0000259" key="6">
    <source>
        <dbReference type="PROSITE" id="PS51330"/>
    </source>
</evidence>
<dbReference type="SUPFAM" id="SSF53597">
    <property type="entry name" value="Dihydrofolate reductase-like"/>
    <property type="match status" value="1"/>
</dbReference>
<dbReference type="PANTHER" id="PTHR48069:SF3">
    <property type="entry name" value="DIHYDROFOLATE REDUCTASE"/>
    <property type="match status" value="1"/>
</dbReference>
<feature type="domain" description="DHFR" evidence="6">
    <location>
        <begin position="1"/>
        <end position="170"/>
    </location>
</feature>
<dbReference type="PROSITE" id="PS51330">
    <property type="entry name" value="DHFR_2"/>
    <property type="match status" value="1"/>
</dbReference>
<protein>
    <recommendedName>
        <fullName evidence="2">dihydrofolate reductase</fullName>
        <ecNumber evidence="2">1.5.1.3</ecNumber>
    </recommendedName>
</protein>
<keyword evidence="3" id="KW-0554">One-carbon metabolism</keyword>
<organism evidence="7">
    <name type="scientific">viral metagenome</name>
    <dbReference type="NCBI Taxonomy" id="1070528"/>
    <lineage>
        <taxon>unclassified sequences</taxon>
        <taxon>metagenomes</taxon>
        <taxon>organismal metagenomes</taxon>
    </lineage>
</organism>
<evidence type="ECO:0000256" key="1">
    <source>
        <dbReference type="ARBA" id="ARBA00004903"/>
    </source>
</evidence>
<dbReference type="AlphaFoldDB" id="A0A6C0C3T4"/>
<evidence type="ECO:0000256" key="3">
    <source>
        <dbReference type="ARBA" id="ARBA00022563"/>
    </source>
</evidence>
<dbReference type="GO" id="GO:0004146">
    <property type="term" value="F:dihydrofolate reductase activity"/>
    <property type="evidence" value="ECO:0007669"/>
    <property type="project" value="UniProtKB-EC"/>
</dbReference>
<dbReference type="InterPro" id="IPR001796">
    <property type="entry name" value="DHFR_dom"/>
</dbReference>
<dbReference type="EMBL" id="MN739334">
    <property type="protein sequence ID" value="QHS98982.1"/>
    <property type="molecule type" value="Genomic_DNA"/>
</dbReference>
<dbReference type="PRINTS" id="PR00070">
    <property type="entry name" value="DHFR"/>
</dbReference>
<evidence type="ECO:0000256" key="4">
    <source>
        <dbReference type="ARBA" id="ARBA00022857"/>
    </source>
</evidence>
<reference evidence="7" key="1">
    <citation type="journal article" date="2020" name="Nature">
        <title>Giant virus diversity and host interactions through global metagenomics.</title>
        <authorList>
            <person name="Schulz F."/>
            <person name="Roux S."/>
            <person name="Paez-Espino D."/>
            <person name="Jungbluth S."/>
            <person name="Walsh D.A."/>
            <person name="Denef V.J."/>
            <person name="McMahon K.D."/>
            <person name="Konstantinidis K.T."/>
            <person name="Eloe-Fadrosh E.A."/>
            <person name="Kyrpides N.C."/>
            <person name="Woyke T."/>
        </authorList>
    </citation>
    <scope>NUCLEOTIDE SEQUENCE</scope>
    <source>
        <strain evidence="7">GVMAG-M-3300020185-33</strain>
    </source>
</reference>